<dbReference type="PROSITE" id="PS50109">
    <property type="entry name" value="HIS_KIN"/>
    <property type="match status" value="1"/>
</dbReference>
<evidence type="ECO:0000256" key="6">
    <source>
        <dbReference type="ARBA" id="ARBA00022840"/>
    </source>
</evidence>
<dbReference type="EC" id="2.7.13.3" evidence="2"/>
<feature type="transmembrane region" description="Helical" evidence="9">
    <location>
        <begin position="37"/>
        <end position="57"/>
    </location>
</feature>
<dbReference type="SUPFAM" id="SSF55874">
    <property type="entry name" value="ATPase domain of HSP90 chaperone/DNA topoisomerase II/histidine kinase"/>
    <property type="match status" value="1"/>
</dbReference>
<comment type="catalytic activity">
    <reaction evidence="1">
        <text>ATP + protein L-histidine = ADP + protein N-phospho-L-histidine.</text>
        <dbReference type="EC" id="2.7.13.3"/>
    </reaction>
</comment>
<keyword evidence="4" id="KW-0547">Nucleotide-binding</keyword>
<evidence type="ECO:0000313" key="11">
    <source>
        <dbReference type="EMBL" id="GBF50124.1"/>
    </source>
</evidence>
<dbReference type="PANTHER" id="PTHR42878">
    <property type="entry name" value="TWO-COMPONENT HISTIDINE KINASE"/>
    <property type="match status" value="1"/>
</dbReference>
<evidence type="ECO:0000256" key="7">
    <source>
        <dbReference type="ARBA" id="ARBA00023012"/>
    </source>
</evidence>
<dbReference type="InterPro" id="IPR003661">
    <property type="entry name" value="HisK_dim/P_dom"/>
</dbReference>
<dbReference type="Proteomes" id="UP000245133">
    <property type="component" value="Unassembled WGS sequence"/>
</dbReference>
<accession>A0A2P2DZR0</accession>
<feature type="domain" description="Histidine kinase" evidence="10">
    <location>
        <begin position="210"/>
        <end position="418"/>
    </location>
</feature>
<reference evidence="11 12" key="1">
    <citation type="submission" date="2018-02" db="EMBL/GenBank/DDBJ databases">
        <title>Novel Leptospira species isolated from soil and water in Japan.</title>
        <authorList>
            <person name="Nakao R."/>
            <person name="Masuzawa T."/>
        </authorList>
    </citation>
    <scope>NUCLEOTIDE SEQUENCE [LARGE SCALE GENOMIC DNA]</scope>
    <source>
        <strain evidence="11 12">YH101</strain>
    </source>
</reference>
<evidence type="ECO:0000313" key="12">
    <source>
        <dbReference type="Proteomes" id="UP000245133"/>
    </source>
</evidence>
<dbReference type="Pfam" id="PF02518">
    <property type="entry name" value="HATPase_c"/>
    <property type="match status" value="1"/>
</dbReference>
<keyword evidence="9" id="KW-0812">Transmembrane</keyword>
<dbReference type="Gene3D" id="3.30.565.10">
    <property type="entry name" value="Histidine kinase-like ATPase, C-terminal domain"/>
    <property type="match status" value="1"/>
</dbReference>
<dbReference type="RefSeq" id="WP_108975602.1">
    <property type="nucleotide sequence ID" value="NZ_BFBB01000003.1"/>
</dbReference>
<dbReference type="SUPFAM" id="SSF47384">
    <property type="entry name" value="Homodimeric domain of signal transducing histidine kinase"/>
    <property type="match status" value="1"/>
</dbReference>
<evidence type="ECO:0000256" key="9">
    <source>
        <dbReference type="SAM" id="Phobius"/>
    </source>
</evidence>
<dbReference type="SMART" id="SM00388">
    <property type="entry name" value="HisKA"/>
    <property type="match status" value="1"/>
</dbReference>
<sequence length="418" mass="47904">MKDPISNMEKLQSKVAGAVLIASAILIFLIILDDLYLQLYLIASIKVPVILIFGWAYRILQRKGFQEKYTHFVNIPMLVFFVINYLGNQGSDGPTFYGVLTLFVTYPILLSKKWRWFYIFLTLVVVTGLLFYGSDKNNLIVAEYESPIDQFQDHLFTFVAVSIFLSMVVTIVLDFYKMLNLQLMGSRQQLQEQLEFANSEKQKNETLLRVLAHDVRSPVNNLGQMIELYEAEDLSKQDFKRIVDTMKNRIQDLRVTIDNILSDVKKKSESSHIDSEPISPIFFTQAILDGMQYKWQTKQQILNFQYEQVKPQISLSKYNGEINIILKNLLDNAHKYSDVASIISVRIKESQEGVEWTIDSPGEPIPAEIQSVLFERALDSRNGSGVGLFLCKSLADRIGGILTYSSLPSINRFTFTIR</sequence>
<dbReference type="PANTHER" id="PTHR42878:SF7">
    <property type="entry name" value="SENSOR HISTIDINE KINASE GLRK"/>
    <property type="match status" value="1"/>
</dbReference>
<comment type="caution">
    <text evidence="11">The sequence shown here is derived from an EMBL/GenBank/DDBJ whole genome shotgun (WGS) entry which is preliminary data.</text>
</comment>
<dbReference type="GO" id="GO:0000155">
    <property type="term" value="F:phosphorelay sensor kinase activity"/>
    <property type="evidence" value="ECO:0007669"/>
    <property type="project" value="InterPro"/>
</dbReference>
<feature type="transmembrane region" description="Helical" evidence="9">
    <location>
        <begin position="154"/>
        <end position="176"/>
    </location>
</feature>
<organism evidence="11 12">
    <name type="scientific">Leptospira ryugenii</name>
    <dbReference type="NCBI Taxonomy" id="1917863"/>
    <lineage>
        <taxon>Bacteria</taxon>
        <taxon>Pseudomonadati</taxon>
        <taxon>Spirochaetota</taxon>
        <taxon>Spirochaetia</taxon>
        <taxon>Leptospirales</taxon>
        <taxon>Leptospiraceae</taxon>
        <taxon>Leptospira</taxon>
    </lineage>
</organism>
<keyword evidence="12" id="KW-1185">Reference proteome</keyword>
<evidence type="ECO:0000259" key="10">
    <source>
        <dbReference type="PROSITE" id="PS50109"/>
    </source>
</evidence>
<evidence type="ECO:0000256" key="3">
    <source>
        <dbReference type="ARBA" id="ARBA00022679"/>
    </source>
</evidence>
<dbReference type="GO" id="GO:0005524">
    <property type="term" value="F:ATP binding"/>
    <property type="evidence" value="ECO:0007669"/>
    <property type="project" value="UniProtKB-KW"/>
</dbReference>
<dbReference type="InterPro" id="IPR036890">
    <property type="entry name" value="HATPase_C_sf"/>
</dbReference>
<feature type="coiled-coil region" evidence="8">
    <location>
        <begin position="180"/>
        <end position="207"/>
    </location>
</feature>
<protein>
    <recommendedName>
        <fullName evidence="2">histidine kinase</fullName>
        <ecNumber evidence="2">2.7.13.3</ecNumber>
    </recommendedName>
</protein>
<evidence type="ECO:0000256" key="1">
    <source>
        <dbReference type="ARBA" id="ARBA00000085"/>
    </source>
</evidence>
<dbReference type="GO" id="GO:0000156">
    <property type="term" value="F:phosphorelay response regulator activity"/>
    <property type="evidence" value="ECO:0007669"/>
    <property type="project" value="TreeGrafter"/>
</dbReference>
<keyword evidence="6" id="KW-0067">ATP-binding</keyword>
<dbReference type="GO" id="GO:0007234">
    <property type="term" value="P:osmosensory signaling via phosphorelay pathway"/>
    <property type="evidence" value="ECO:0007669"/>
    <property type="project" value="TreeGrafter"/>
</dbReference>
<evidence type="ECO:0000256" key="4">
    <source>
        <dbReference type="ARBA" id="ARBA00022741"/>
    </source>
</evidence>
<dbReference type="InterPro" id="IPR050351">
    <property type="entry name" value="BphY/WalK/GraS-like"/>
</dbReference>
<keyword evidence="5" id="KW-0418">Kinase</keyword>
<evidence type="ECO:0000256" key="2">
    <source>
        <dbReference type="ARBA" id="ARBA00012438"/>
    </source>
</evidence>
<dbReference type="InterPro" id="IPR036097">
    <property type="entry name" value="HisK_dim/P_sf"/>
</dbReference>
<dbReference type="OrthoDB" id="367096at2"/>
<keyword evidence="7" id="KW-0902">Two-component regulatory system</keyword>
<gene>
    <name evidence="11" type="ORF">LPTSP4_16480</name>
</gene>
<name>A0A2P2DZR0_9LEPT</name>
<evidence type="ECO:0000256" key="5">
    <source>
        <dbReference type="ARBA" id="ARBA00022777"/>
    </source>
</evidence>
<dbReference type="SMART" id="SM00387">
    <property type="entry name" value="HATPase_c"/>
    <property type="match status" value="1"/>
</dbReference>
<dbReference type="GO" id="GO:0030295">
    <property type="term" value="F:protein kinase activator activity"/>
    <property type="evidence" value="ECO:0007669"/>
    <property type="project" value="TreeGrafter"/>
</dbReference>
<evidence type="ECO:0000256" key="8">
    <source>
        <dbReference type="SAM" id="Coils"/>
    </source>
</evidence>
<keyword evidence="9" id="KW-0472">Membrane</keyword>
<proteinExistence type="predicted"/>
<keyword evidence="9" id="KW-1133">Transmembrane helix</keyword>
<dbReference type="CDD" id="cd00082">
    <property type="entry name" value="HisKA"/>
    <property type="match status" value="1"/>
</dbReference>
<dbReference type="AlphaFoldDB" id="A0A2P2DZR0"/>
<feature type="transmembrane region" description="Helical" evidence="9">
    <location>
        <begin position="12"/>
        <end position="31"/>
    </location>
</feature>
<dbReference type="EMBL" id="BFBB01000003">
    <property type="protein sequence ID" value="GBF50124.1"/>
    <property type="molecule type" value="Genomic_DNA"/>
</dbReference>
<keyword evidence="8" id="KW-0175">Coiled coil</keyword>
<dbReference type="Gene3D" id="1.10.287.130">
    <property type="match status" value="1"/>
</dbReference>
<dbReference type="InterPro" id="IPR003594">
    <property type="entry name" value="HATPase_dom"/>
</dbReference>
<feature type="transmembrane region" description="Helical" evidence="9">
    <location>
        <begin position="93"/>
        <end position="109"/>
    </location>
</feature>
<feature type="transmembrane region" description="Helical" evidence="9">
    <location>
        <begin position="116"/>
        <end position="134"/>
    </location>
</feature>
<keyword evidence="3" id="KW-0808">Transferase</keyword>
<feature type="transmembrane region" description="Helical" evidence="9">
    <location>
        <begin position="69"/>
        <end position="87"/>
    </location>
</feature>
<dbReference type="InterPro" id="IPR005467">
    <property type="entry name" value="His_kinase_dom"/>
</dbReference>